<dbReference type="CDD" id="cd06262">
    <property type="entry name" value="metallo-hydrolase-like_MBL-fold"/>
    <property type="match status" value="1"/>
</dbReference>
<dbReference type="Proteomes" id="UP000239706">
    <property type="component" value="Unassembled WGS sequence"/>
</dbReference>
<gene>
    <name evidence="6" type="ORF">CLLI_25180</name>
</gene>
<evidence type="ECO:0000313" key="6">
    <source>
        <dbReference type="EMBL" id="PRR77345.1"/>
    </source>
</evidence>
<dbReference type="SUPFAM" id="SSF56281">
    <property type="entry name" value="Metallo-hydrolase/oxidoreductase"/>
    <property type="match status" value="1"/>
</dbReference>
<accession>A0A2T0B168</accession>
<dbReference type="RefSeq" id="WP_106064550.1">
    <property type="nucleotide sequence ID" value="NZ_PVXO01000066.1"/>
</dbReference>
<evidence type="ECO:0000256" key="4">
    <source>
        <dbReference type="ARBA" id="ARBA00022833"/>
    </source>
</evidence>
<evidence type="ECO:0000256" key="1">
    <source>
        <dbReference type="ARBA" id="ARBA00001947"/>
    </source>
</evidence>
<keyword evidence="7" id="KW-1185">Reference proteome</keyword>
<dbReference type="InterPro" id="IPR001279">
    <property type="entry name" value="Metallo-B-lactamas"/>
</dbReference>
<comment type="cofactor">
    <cofactor evidence="1">
        <name>Zn(2+)</name>
        <dbReference type="ChEBI" id="CHEBI:29105"/>
    </cofactor>
</comment>
<dbReference type="EMBL" id="PVXO01000066">
    <property type="protein sequence ID" value="PRR77345.1"/>
    <property type="molecule type" value="Genomic_DNA"/>
</dbReference>
<evidence type="ECO:0000259" key="5">
    <source>
        <dbReference type="SMART" id="SM00849"/>
    </source>
</evidence>
<feature type="domain" description="Metallo-beta-lactamase" evidence="5">
    <location>
        <begin position="12"/>
        <end position="185"/>
    </location>
</feature>
<protein>
    <submittedName>
        <fullName evidence="6">Putative metallo-hydrolase</fullName>
        <ecNumber evidence="6">3.-.-.-</ecNumber>
    </submittedName>
</protein>
<sequence length="201" mass="22192">MKIRRIPVGAYAANCYIVMDENTKDGIVIDPGDEYAVIKAQIKKLGVNVKYIFVTHGHADHTEAIAELREFLKVPVCINEKDEHLIMNGGYMFGTPKNCGKADIQIKEGDTFNFGDLELKCIETPGHTLGGMCFIIDNVVFTGDTLFANSVGRTDFQGGDSEAIINSIKNKLLILPEDTRVLPGHGDDTTIKIEKVYNPFL</sequence>
<name>A0A2T0B168_9CLOT</name>
<evidence type="ECO:0000313" key="7">
    <source>
        <dbReference type="Proteomes" id="UP000239706"/>
    </source>
</evidence>
<organism evidence="6 7">
    <name type="scientific">Clostridium liquoris</name>
    <dbReference type="NCBI Taxonomy" id="1289519"/>
    <lineage>
        <taxon>Bacteria</taxon>
        <taxon>Bacillati</taxon>
        <taxon>Bacillota</taxon>
        <taxon>Clostridia</taxon>
        <taxon>Eubacteriales</taxon>
        <taxon>Clostridiaceae</taxon>
        <taxon>Clostridium</taxon>
    </lineage>
</organism>
<dbReference type="Pfam" id="PF00753">
    <property type="entry name" value="Lactamase_B"/>
    <property type="match status" value="1"/>
</dbReference>
<comment type="caution">
    <text evidence="6">The sequence shown here is derived from an EMBL/GenBank/DDBJ whole genome shotgun (WGS) entry which is preliminary data.</text>
</comment>
<evidence type="ECO:0000256" key="2">
    <source>
        <dbReference type="ARBA" id="ARBA00022723"/>
    </source>
</evidence>
<keyword evidence="4" id="KW-0862">Zinc</keyword>
<dbReference type="EC" id="3.-.-.-" evidence="6"/>
<dbReference type="InterPro" id="IPR051453">
    <property type="entry name" value="MBL_Glyoxalase_II"/>
</dbReference>
<dbReference type="OrthoDB" id="9802248at2"/>
<dbReference type="AlphaFoldDB" id="A0A2T0B168"/>
<dbReference type="PANTHER" id="PTHR46233">
    <property type="entry name" value="HYDROXYACYLGLUTATHIONE HYDROLASE GLOC"/>
    <property type="match status" value="1"/>
</dbReference>
<keyword evidence="3 6" id="KW-0378">Hydrolase</keyword>
<evidence type="ECO:0000256" key="3">
    <source>
        <dbReference type="ARBA" id="ARBA00022801"/>
    </source>
</evidence>
<keyword evidence="2" id="KW-0479">Metal-binding</keyword>
<dbReference type="InterPro" id="IPR036866">
    <property type="entry name" value="RibonucZ/Hydroxyglut_hydro"/>
</dbReference>
<dbReference type="Gene3D" id="3.60.15.10">
    <property type="entry name" value="Ribonuclease Z/Hydroxyacylglutathione hydrolase-like"/>
    <property type="match status" value="1"/>
</dbReference>
<dbReference type="GO" id="GO:0016787">
    <property type="term" value="F:hydrolase activity"/>
    <property type="evidence" value="ECO:0007669"/>
    <property type="project" value="UniProtKB-KW"/>
</dbReference>
<dbReference type="SMART" id="SM00849">
    <property type="entry name" value="Lactamase_B"/>
    <property type="match status" value="1"/>
</dbReference>
<reference evidence="6 7" key="1">
    <citation type="submission" date="2018-03" db="EMBL/GenBank/DDBJ databases">
        <title>Genome sequence of Clostridium liquoris DSM 100320.</title>
        <authorList>
            <person name="Poehlein A."/>
            <person name="Daniel R."/>
        </authorList>
    </citation>
    <scope>NUCLEOTIDE SEQUENCE [LARGE SCALE GENOMIC DNA]</scope>
    <source>
        <strain evidence="6 7">DSM 100320</strain>
    </source>
</reference>
<proteinExistence type="predicted"/>
<dbReference type="GO" id="GO:0046872">
    <property type="term" value="F:metal ion binding"/>
    <property type="evidence" value="ECO:0007669"/>
    <property type="project" value="UniProtKB-KW"/>
</dbReference>
<dbReference type="PANTHER" id="PTHR46233:SF3">
    <property type="entry name" value="HYDROXYACYLGLUTATHIONE HYDROLASE GLOC"/>
    <property type="match status" value="1"/>
</dbReference>